<dbReference type="EMBL" id="JAMQOS010000007">
    <property type="protein sequence ID" value="MDS0284247.1"/>
    <property type="molecule type" value="Genomic_DNA"/>
</dbReference>
<keyword evidence="1" id="KW-1133">Transmembrane helix</keyword>
<dbReference type="Proteomes" id="UP001268864">
    <property type="component" value="Unassembled WGS sequence"/>
</dbReference>
<evidence type="ECO:0000256" key="1">
    <source>
        <dbReference type="SAM" id="Phobius"/>
    </source>
</evidence>
<name>A0ABU2FU07_9EURY</name>
<protein>
    <recommendedName>
        <fullName evidence="4">Cox cluster protein</fullName>
    </recommendedName>
</protein>
<proteinExistence type="predicted"/>
<accession>A0ABU2FU07</accession>
<keyword evidence="1" id="KW-0472">Membrane</keyword>
<evidence type="ECO:0008006" key="4">
    <source>
        <dbReference type="Google" id="ProtNLM"/>
    </source>
</evidence>
<organism evidence="2 3">
    <name type="scientific">Haloarcula onubensis</name>
    <dbReference type="NCBI Taxonomy" id="2950539"/>
    <lineage>
        <taxon>Archaea</taxon>
        <taxon>Methanobacteriati</taxon>
        <taxon>Methanobacteriota</taxon>
        <taxon>Stenosarchaea group</taxon>
        <taxon>Halobacteria</taxon>
        <taxon>Halobacteriales</taxon>
        <taxon>Haloarculaceae</taxon>
        <taxon>Haloarcula</taxon>
    </lineage>
</organism>
<keyword evidence="3" id="KW-1185">Reference proteome</keyword>
<keyword evidence="1" id="KW-0812">Transmembrane</keyword>
<evidence type="ECO:0000313" key="3">
    <source>
        <dbReference type="Proteomes" id="UP001268864"/>
    </source>
</evidence>
<comment type="caution">
    <text evidence="2">The sequence shown here is derived from an EMBL/GenBank/DDBJ whole genome shotgun (WGS) entry which is preliminary data.</text>
</comment>
<reference evidence="2 3" key="1">
    <citation type="submission" date="2022-06" db="EMBL/GenBank/DDBJ databases">
        <title>Halomicroarcula sp. a new haloarchaeum isolate from saline soil.</title>
        <authorList>
            <person name="Strakova D."/>
            <person name="Galisteo C."/>
            <person name="Sanchez-Porro C."/>
            <person name="Ventosa A."/>
        </authorList>
    </citation>
    <scope>NUCLEOTIDE SEQUENCE [LARGE SCALE GENOMIC DNA]</scope>
    <source>
        <strain evidence="2 3">S3CR25-11</strain>
    </source>
</reference>
<feature type="transmembrane region" description="Helical" evidence="1">
    <location>
        <begin position="49"/>
        <end position="68"/>
    </location>
</feature>
<gene>
    <name evidence="2" type="ORF">NDI86_19325</name>
</gene>
<sequence length="112" mass="11157">MADVPETNDGTSGPLAWLLVGPLVALMVGVPFLVFTAVLSVALAAIDSVVGLPVVTLGLFEAVGLPATVLGVPLLYSVVPSLLASLGLLASAGLDWEGTDSSGGGSVGSRWR</sequence>
<evidence type="ECO:0000313" key="2">
    <source>
        <dbReference type="EMBL" id="MDS0284247.1"/>
    </source>
</evidence>
<dbReference type="RefSeq" id="WP_310901989.1">
    <property type="nucleotide sequence ID" value="NZ_JAMQOS010000007.1"/>
</dbReference>
<feature type="transmembrane region" description="Helical" evidence="1">
    <location>
        <begin position="15"/>
        <end position="42"/>
    </location>
</feature>